<reference evidence="2" key="1">
    <citation type="submission" date="2022-11" db="UniProtKB">
        <authorList>
            <consortium name="WormBaseParasite"/>
        </authorList>
    </citation>
    <scope>IDENTIFICATION</scope>
</reference>
<proteinExistence type="predicted"/>
<evidence type="ECO:0000313" key="1">
    <source>
        <dbReference type="Proteomes" id="UP000887580"/>
    </source>
</evidence>
<dbReference type="Proteomes" id="UP000887580">
    <property type="component" value="Unplaced"/>
</dbReference>
<name>A0AC35EXL6_9BILA</name>
<dbReference type="WBParaSite" id="PS1159_v2.g11660.t1">
    <property type="protein sequence ID" value="PS1159_v2.g11660.t1"/>
    <property type="gene ID" value="PS1159_v2.g11660"/>
</dbReference>
<evidence type="ECO:0000313" key="2">
    <source>
        <dbReference type="WBParaSite" id="PS1159_v2.g11660.t1"/>
    </source>
</evidence>
<accession>A0AC35EXL6</accession>
<protein>
    <submittedName>
        <fullName evidence="2">Uncharacterized protein</fullName>
    </submittedName>
</protein>
<organism evidence="1 2">
    <name type="scientific">Panagrolaimus sp. PS1159</name>
    <dbReference type="NCBI Taxonomy" id="55785"/>
    <lineage>
        <taxon>Eukaryota</taxon>
        <taxon>Metazoa</taxon>
        <taxon>Ecdysozoa</taxon>
        <taxon>Nematoda</taxon>
        <taxon>Chromadorea</taxon>
        <taxon>Rhabditida</taxon>
        <taxon>Tylenchina</taxon>
        <taxon>Panagrolaimomorpha</taxon>
        <taxon>Panagrolaimoidea</taxon>
        <taxon>Panagrolaimidae</taxon>
        <taxon>Panagrolaimus</taxon>
    </lineage>
</organism>
<sequence length="649" mass="71058">MSSKNDIYSFIEQSFTTSQNQHYNLNLNQYKKCPILVPVQSYSKPNNDNYCVSDNYEGKVKLQSLNESSKTSNFTTLNEDNNDLKKRWENKNILNITKKSTLSLHIAAYENPNEAVASNLFDEKNVERLKKEKLFFTNPFEFPRQQNENQRNEPEIMQFKTTQRLLSMEETLLLQVCWFIIGTFATLTWSLFGGNKVPRHGEKPTTPPPAAAGAKKDEGGNPQQKDEKKSPMKRIKEKAKGLRTSLSKERKPQPSKPATTPTIPAQSKEGPGKKVPAKLSTEVKPKTKDAPKAAPATPVATATTPSPIPPPSPAPSATPPTKLEEGKKQQTSDPNEKKKDEKEKKAGNFISNSLRESRKKLRRSSTPTNGAAATTPTTTTTTTTTTTSRDEASPASPNKHNKFITALQKFKHSMDNKNQQQQPGAIQSVPEVGQQPENVGAAAVAQPQSPGTPASPIDPNNNKDPAKDGGAQVKEENPKKEMESGGKDDKLKPKKEITVEMESGGKGESASKEENDPDAAPTVFELINAPVKPMKEPAKKTKSKSRKTKTIRIDVTSPNVTDSKDSKDNTGTTGTTKTSEEDNSQEKKKEGGGGGKGKEDDKKESKPKDEAAAKKDNKPEADEKAIAAAKDGKPKEEKTKGSDSKDEKK</sequence>